<keyword evidence="2" id="KW-1185">Reference proteome</keyword>
<protein>
    <submittedName>
        <fullName evidence="1">Uncharacterized protein</fullName>
    </submittedName>
</protein>
<proteinExistence type="predicted"/>
<name>A0A5M6DT92_9BACT</name>
<organism evidence="1 2">
    <name type="scientific">Adhaeribacter rhizoryzae</name>
    <dbReference type="NCBI Taxonomy" id="2607907"/>
    <lineage>
        <taxon>Bacteria</taxon>
        <taxon>Pseudomonadati</taxon>
        <taxon>Bacteroidota</taxon>
        <taxon>Cytophagia</taxon>
        <taxon>Cytophagales</taxon>
        <taxon>Hymenobacteraceae</taxon>
        <taxon>Adhaeribacter</taxon>
    </lineage>
</organism>
<dbReference type="RefSeq" id="WP_150086963.1">
    <property type="nucleotide sequence ID" value="NZ_VWSF01000002.1"/>
</dbReference>
<comment type="caution">
    <text evidence="1">The sequence shown here is derived from an EMBL/GenBank/DDBJ whole genome shotgun (WGS) entry which is preliminary data.</text>
</comment>
<evidence type="ECO:0000313" key="1">
    <source>
        <dbReference type="EMBL" id="KAA5548635.1"/>
    </source>
</evidence>
<evidence type="ECO:0000313" key="2">
    <source>
        <dbReference type="Proteomes" id="UP000323426"/>
    </source>
</evidence>
<sequence>MQRTFIPFNQVKHQKAIIVDSLHPNGLVLSHWRGAPTPPELEGDTSADIVLNALRAANLNLNYEFVTTNHFDVDGFVGVWALLNPEMALTYESVLRQAALIGDFRELDLNKTGADHALKLVCWINAKEKELFYPPFGAGETEENEVIASLPKFHYFLREFARVLQQPETEQAVWGPEYRQVLQDYAQVQSSATVIKKYPAIGLVCVQTPEPVHYYALFSVTAGFDIVLAQYQGNRYELEYKYTTWVDIQSRPTLPRLLLAPLVTDLNNAETAAGLTWTAENITDTGPILRLAGNQLTRVERYANSTERPIYASGLAAHDFENKVVAYFNKAYTNILPAKNWTWEKIKTLNRNLFAQS</sequence>
<gene>
    <name evidence="1" type="ORF">F0145_03715</name>
</gene>
<reference evidence="1 2" key="1">
    <citation type="submission" date="2019-09" db="EMBL/GenBank/DDBJ databases">
        <title>Genome sequence and assembly of Adhaeribacter sp.</title>
        <authorList>
            <person name="Chhetri G."/>
        </authorList>
    </citation>
    <scope>NUCLEOTIDE SEQUENCE [LARGE SCALE GENOMIC DNA]</scope>
    <source>
        <strain evidence="1 2">DK36</strain>
    </source>
</reference>
<dbReference type="Proteomes" id="UP000323426">
    <property type="component" value="Unassembled WGS sequence"/>
</dbReference>
<dbReference type="EMBL" id="VWSF01000002">
    <property type="protein sequence ID" value="KAA5548635.1"/>
    <property type="molecule type" value="Genomic_DNA"/>
</dbReference>
<accession>A0A5M6DT92</accession>
<dbReference type="InterPro" id="IPR046509">
    <property type="entry name" value="DUF6687"/>
</dbReference>
<dbReference type="Pfam" id="PF20392">
    <property type="entry name" value="DUF6687"/>
    <property type="match status" value="1"/>
</dbReference>
<dbReference type="AlphaFoldDB" id="A0A5M6DT92"/>